<reference evidence="2" key="1">
    <citation type="submission" date="2022-11" db="EMBL/GenBank/DDBJ databases">
        <title>Genome Sequence of Cubamyces cubensis.</title>
        <authorList>
            <person name="Buettner E."/>
        </authorList>
    </citation>
    <scope>NUCLEOTIDE SEQUENCE</scope>
    <source>
        <strain evidence="2">MPL-01</strain>
    </source>
</reference>
<comment type="caution">
    <text evidence="2">The sequence shown here is derived from an EMBL/GenBank/DDBJ whole genome shotgun (WGS) entry which is preliminary data.</text>
</comment>
<keyword evidence="1" id="KW-0732">Signal</keyword>
<sequence>MDAAGACASVFLRMLSSCLVSVSLSFPLNPMIRPYRTFRDYDAITFLNPILSLDRSAKTLQVLEGSYFSLPRADAPHDVVYPHVWKVRAGFKDNTWARMVVVYAHAFPNLKHLVLDQYTDIRRRMYHPTLIEPVNWTIRRGNRQDQLKYDSWKSLCVVEGTLEAIYSLGLVCKVSELRLKDLVSERTVSHLEAVLQDVEPETLSLLIWGATMFDKGSRLSQLLATSTVHCITSLEMVIHFLESEGDSGIEDILDNIMFRLSALPLRRLELILKLPPIKPFDRKVWELPADDQYQCPAEQYLHEFDFQAYTSRFKATIPTLENISVKHRRCYYWNLVF</sequence>
<feature type="chain" id="PRO_5042037891" evidence="1">
    <location>
        <begin position="26"/>
        <end position="337"/>
    </location>
</feature>
<protein>
    <submittedName>
        <fullName evidence="2">Uncharacterized protein</fullName>
    </submittedName>
</protein>
<evidence type="ECO:0000313" key="2">
    <source>
        <dbReference type="EMBL" id="KAJ8454914.1"/>
    </source>
</evidence>
<accession>A0AAD7X564</accession>
<evidence type="ECO:0000256" key="1">
    <source>
        <dbReference type="SAM" id="SignalP"/>
    </source>
</evidence>
<name>A0AAD7X564_9APHY</name>
<dbReference type="EMBL" id="JAPEVG010000860">
    <property type="protein sequence ID" value="KAJ8454914.1"/>
    <property type="molecule type" value="Genomic_DNA"/>
</dbReference>
<feature type="signal peptide" evidence="1">
    <location>
        <begin position="1"/>
        <end position="25"/>
    </location>
</feature>
<proteinExistence type="predicted"/>
<dbReference type="Proteomes" id="UP001215151">
    <property type="component" value="Unassembled WGS sequence"/>
</dbReference>
<organism evidence="2 3">
    <name type="scientific">Trametes cubensis</name>
    <dbReference type="NCBI Taxonomy" id="1111947"/>
    <lineage>
        <taxon>Eukaryota</taxon>
        <taxon>Fungi</taxon>
        <taxon>Dikarya</taxon>
        <taxon>Basidiomycota</taxon>
        <taxon>Agaricomycotina</taxon>
        <taxon>Agaricomycetes</taxon>
        <taxon>Polyporales</taxon>
        <taxon>Polyporaceae</taxon>
        <taxon>Trametes</taxon>
    </lineage>
</organism>
<keyword evidence="3" id="KW-1185">Reference proteome</keyword>
<evidence type="ECO:0000313" key="3">
    <source>
        <dbReference type="Proteomes" id="UP001215151"/>
    </source>
</evidence>
<dbReference type="AlphaFoldDB" id="A0AAD7X564"/>
<gene>
    <name evidence="2" type="ORF">ONZ51_g12751</name>
</gene>